<dbReference type="Proteomes" id="UP000253517">
    <property type="component" value="Unassembled WGS sequence"/>
</dbReference>
<dbReference type="AlphaFoldDB" id="A0A369A1W5"/>
<keyword evidence="2" id="KW-1185">Reference proteome</keyword>
<protein>
    <submittedName>
        <fullName evidence="1">Uncharacterized protein</fullName>
    </submittedName>
</protein>
<organism evidence="1 2">
    <name type="scientific">Schleiferia thermophila</name>
    <dbReference type="NCBI Taxonomy" id="884107"/>
    <lineage>
        <taxon>Bacteria</taxon>
        <taxon>Pseudomonadati</taxon>
        <taxon>Bacteroidota</taxon>
        <taxon>Flavobacteriia</taxon>
        <taxon>Flavobacteriales</taxon>
        <taxon>Schleiferiaceae</taxon>
        <taxon>Schleiferia</taxon>
    </lineage>
</organism>
<name>A0A369A1W5_9FLAO</name>
<dbReference type="EMBL" id="QPJS01000005">
    <property type="protein sequence ID" value="RCX02067.1"/>
    <property type="molecule type" value="Genomic_DNA"/>
</dbReference>
<proteinExistence type="predicted"/>
<evidence type="ECO:0000313" key="2">
    <source>
        <dbReference type="Proteomes" id="UP000253517"/>
    </source>
</evidence>
<evidence type="ECO:0000313" key="1">
    <source>
        <dbReference type="EMBL" id="RCX02067.1"/>
    </source>
</evidence>
<sequence length="132" mass="14505">MNKNVVALVLLALLAIPVFGQKALKNPEFAIVSVYEPPQSDVLRTALQLHTAQTDVDRKLTDMKNMGLIAEISAASTAKAELRQLISPNFTTAAEVLNAAASQGWILHSAYSQDVQGFPMHVFVLYRKKKKK</sequence>
<gene>
    <name evidence="1" type="ORF">DES35_10538</name>
</gene>
<dbReference type="RefSeq" id="WP_037359926.1">
    <property type="nucleotide sequence ID" value="NZ_BHZF01000004.1"/>
</dbReference>
<reference evidence="1 2" key="1">
    <citation type="submission" date="2018-07" db="EMBL/GenBank/DDBJ databases">
        <title>Genomic Encyclopedia of Type Strains, Phase IV (KMG-IV): sequencing the most valuable type-strain genomes for metagenomic binning, comparative biology and taxonomic classification.</title>
        <authorList>
            <person name="Goeker M."/>
        </authorList>
    </citation>
    <scope>NUCLEOTIDE SEQUENCE [LARGE SCALE GENOMIC DNA]</scope>
    <source>
        <strain evidence="1 2">DSM 21410</strain>
    </source>
</reference>
<comment type="caution">
    <text evidence="1">The sequence shown here is derived from an EMBL/GenBank/DDBJ whole genome shotgun (WGS) entry which is preliminary data.</text>
</comment>
<accession>A0A369A1W5</accession>